<keyword evidence="3" id="KW-1185">Reference proteome</keyword>
<sequence length="353" mass="40873">MRSFAVWYTSKHGVRCKKADVHINLWNNKETYSFDFGLMIDDISEITTLHLYCPFQVSIHDIKDLGEVISHNNVLVNAIFNESYLVASGNPKRGRVYSESSSLSDFIIYALEDTEITSRPCKRNAYNNGLLKSHPISFGTILDINVENIEQVEAGEPVESVSQEKPIKRYYFRLRISVCKDKLDLIMHKETGVTVIADYLTDTEIIDFRLNDLRSCSDDLQNQVNQGLKFDLQSVHYLILRNANETIIHQGLPVESRMLEQELWDKYIDDLDHHMIAYHFKKKKKSKDPELSDGSELSDKKDCFEYVNDFSVLTRFQSQKNKKYLMLMYVLFTVFIAIAANIITDIVKQHFGL</sequence>
<dbReference type="RefSeq" id="WP_091835743.1">
    <property type="nucleotide sequence ID" value="NZ_FNZK01000029.1"/>
</dbReference>
<evidence type="ECO:0000256" key="1">
    <source>
        <dbReference type="SAM" id="Phobius"/>
    </source>
</evidence>
<keyword evidence="1" id="KW-0472">Membrane</keyword>
<accession>A0A1H7D205</accession>
<gene>
    <name evidence="2" type="ORF">SAMN05660742_12912</name>
</gene>
<reference evidence="2 3" key="1">
    <citation type="submission" date="2016-10" db="EMBL/GenBank/DDBJ databases">
        <authorList>
            <person name="de Groot N.N."/>
        </authorList>
    </citation>
    <scope>NUCLEOTIDE SEQUENCE [LARGE SCALE GENOMIC DNA]</scope>
    <source>
        <strain evidence="2 3">DSM 2179</strain>
    </source>
</reference>
<dbReference type="STRING" id="84035.SAMN05660742_12912"/>
<name>A0A1H7D205_9FIRM</name>
<dbReference type="AlphaFoldDB" id="A0A1H7D205"/>
<dbReference type="Proteomes" id="UP000199662">
    <property type="component" value="Unassembled WGS sequence"/>
</dbReference>
<keyword evidence="1" id="KW-1133">Transmembrane helix</keyword>
<protein>
    <submittedName>
        <fullName evidence="2">Uncharacterized protein</fullName>
    </submittedName>
</protein>
<proteinExistence type="predicted"/>
<dbReference type="EMBL" id="FNZK01000029">
    <property type="protein sequence ID" value="SEJ95953.1"/>
    <property type="molecule type" value="Genomic_DNA"/>
</dbReference>
<evidence type="ECO:0000313" key="2">
    <source>
        <dbReference type="EMBL" id="SEJ95953.1"/>
    </source>
</evidence>
<evidence type="ECO:0000313" key="3">
    <source>
        <dbReference type="Proteomes" id="UP000199662"/>
    </source>
</evidence>
<keyword evidence="1" id="KW-0812">Transmembrane</keyword>
<organism evidence="2 3">
    <name type="scientific">Propionispira arboris</name>
    <dbReference type="NCBI Taxonomy" id="84035"/>
    <lineage>
        <taxon>Bacteria</taxon>
        <taxon>Bacillati</taxon>
        <taxon>Bacillota</taxon>
        <taxon>Negativicutes</taxon>
        <taxon>Selenomonadales</taxon>
        <taxon>Selenomonadaceae</taxon>
        <taxon>Propionispira</taxon>
    </lineage>
</organism>
<feature type="transmembrane region" description="Helical" evidence="1">
    <location>
        <begin position="324"/>
        <end position="343"/>
    </location>
</feature>